<dbReference type="GO" id="GO:0046872">
    <property type="term" value="F:metal ion binding"/>
    <property type="evidence" value="ECO:0007669"/>
    <property type="project" value="UniProtKB-KW"/>
</dbReference>
<evidence type="ECO:0000256" key="6">
    <source>
        <dbReference type="ARBA" id="ARBA00023049"/>
    </source>
</evidence>
<dbReference type="InterPro" id="IPR001577">
    <property type="entry name" value="Peptidase_M8"/>
</dbReference>
<gene>
    <name evidence="7" type="ORF">MGEO_20265</name>
</gene>
<evidence type="ECO:0000313" key="7">
    <source>
        <dbReference type="EMBL" id="OSQ42796.1"/>
    </source>
</evidence>
<evidence type="ECO:0000256" key="4">
    <source>
        <dbReference type="ARBA" id="ARBA00022801"/>
    </source>
</evidence>
<organism evidence="7 8">
    <name type="scientific">Marivita geojedonensis</name>
    <dbReference type="NCBI Taxonomy" id="1123756"/>
    <lineage>
        <taxon>Bacteria</taxon>
        <taxon>Pseudomonadati</taxon>
        <taxon>Pseudomonadota</taxon>
        <taxon>Alphaproteobacteria</taxon>
        <taxon>Rhodobacterales</taxon>
        <taxon>Roseobacteraceae</taxon>
        <taxon>Marivita</taxon>
    </lineage>
</organism>
<dbReference type="Pfam" id="PF01457">
    <property type="entry name" value="Peptidase_M8"/>
    <property type="match status" value="1"/>
</dbReference>
<dbReference type="AlphaFoldDB" id="A0A1X4N965"/>
<dbReference type="OrthoDB" id="61573at2"/>
<dbReference type="Gene3D" id="3.90.132.10">
    <property type="entry name" value="Leishmanolysin , domain 2"/>
    <property type="match status" value="1"/>
</dbReference>
<evidence type="ECO:0000256" key="3">
    <source>
        <dbReference type="ARBA" id="ARBA00022723"/>
    </source>
</evidence>
<evidence type="ECO:0000313" key="8">
    <source>
        <dbReference type="Proteomes" id="UP000193926"/>
    </source>
</evidence>
<evidence type="ECO:0008006" key="9">
    <source>
        <dbReference type="Google" id="ProtNLM"/>
    </source>
</evidence>
<comment type="cofactor">
    <cofactor evidence="1">
        <name>Zn(2+)</name>
        <dbReference type="ChEBI" id="CHEBI:29105"/>
    </cofactor>
</comment>
<dbReference type="GO" id="GO:0006508">
    <property type="term" value="P:proteolysis"/>
    <property type="evidence" value="ECO:0007669"/>
    <property type="project" value="UniProtKB-KW"/>
</dbReference>
<evidence type="ECO:0000256" key="2">
    <source>
        <dbReference type="ARBA" id="ARBA00022670"/>
    </source>
</evidence>
<dbReference type="Proteomes" id="UP000193926">
    <property type="component" value="Unassembled WGS sequence"/>
</dbReference>
<comment type="caution">
    <text evidence="7">The sequence shown here is derived from an EMBL/GenBank/DDBJ whole genome shotgun (WGS) entry which is preliminary data.</text>
</comment>
<proteinExistence type="predicted"/>
<keyword evidence="2" id="KW-0645">Protease</keyword>
<dbReference type="GO" id="GO:0016020">
    <property type="term" value="C:membrane"/>
    <property type="evidence" value="ECO:0007669"/>
    <property type="project" value="InterPro"/>
</dbReference>
<evidence type="ECO:0000256" key="1">
    <source>
        <dbReference type="ARBA" id="ARBA00001947"/>
    </source>
</evidence>
<dbReference type="SUPFAM" id="SSF55486">
    <property type="entry name" value="Metalloproteases ('zincins'), catalytic domain"/>
    <property type="match status" value="1"/>
</dbReference>
<protein>
    <recommendedName>
        <fullName evidence="9">Leishmanolysin</fullName>
    </recommendedName>
</protein>
<reference evidence="7 8" key="1">
    <citation type="submission" date="2014-03" db="EMBL/GenBank/DDBJ databases">
        <title>The draft genome sequence of Marivita geojedonensis KCTC 23882.</title>
        <authorList>
            <person name="Lai Q."/>
            <person name="Shao Z."/>
        </authorList>
    </citation>
    <scope>NUCLEOTIDE SEQUENCE [LARGE SCALE GENOMIC DNA]</scope>
    <source>
        <strain evidence="7 8">DPG-138</strain>
    </source>
</reference>
<keyword evidence="5" id="KW-0862">Zinc</keyword>
<dbReference type="EMBL" id="JFKC01000042">
    <property type="protein sequence ID" value="OSQ42796.1"/>
    <property type="molecule type" value="Genomic_DNA"/>
</dbReference>
<dbReference type="GO" id="GO:0004222">
    <property type="term" value="F:metalloendopeptidase activity"/>
    <property type="evidence" value="ECO:0007669"/>
    <property type="project" value="InterPro"/>
</dbReference>
<evidence type="ECO:0000256" key="5">
    <source>
        <dbReference type="ARBA" id="ARBA00022833"/>
    </source>
</evidence>
<keyword evidence="4" id="KW-0378">Hydrolase</keyword>
<name>A0A1X4N965_9RHOB</name>
<keyword evidence="3" id="KW-0479">Metal-binding</keyword>
<dbReference type="GO" id="GO:0007155">
    <property type="term" value="P:cell adhesion"/>
    <property type="evidence" value="ECO:0007669"/>
    <property type="project" value="InterPro"/>
</dbReference>
<dbReference type="RefSeq" id="WP_085641577.1">
    <property type="nucleotide sequence ID" value="NZ_JFKC01000042.1"/>
</dbReference>
<accession>A0A1X4N965</accession>
<sequence length="326" mass="34401">MAKTQDGNFLDFVHSSGSGASALFAAEKHTSGFSGFAVTSGDLVYFDETSAAKGGKGPNRPGPVIEEPEPVTDWYITGQGDGVDDSLQYNIEVQFVGEWSLELKAVFVAAADYLASLIATDLPDAIDGNGTLYDDLVITADLDAIDGVGGVLGQAGPTGLRSDTGLPAVGEMTFDEADAVQYYQAGLFDDIVLHEMIHVMGFGTLWDYNNLVSTEVIDDNGTRRPNDDIIASVYTGDAANTAFNGAPTTDDLILVETDGGAGTAGGHWDEETYFDELMTGFIGYVDETGTFDNTNYLSDWSVASLQDLGYDLTVGAVGIADDVVLV</sequence>
<dbReference type="STRING" id="1123756.MGEO_20265"/>
<keyword evidence="6" id="KW-0482">Metalloprotease</keyword>
<keyword evidence="8" id="KW-1185">Reference proteome</keyword>